<dbReference type="EMBL" id="JANAVB010021998">
    <property type="protein sequence ID" value="KAJ6824576.1"/>
    <property type="molecule type" value="Genomic_DNA"/>
</dbReference>
<proteinExistence type="predicted"/>
<dbReference type="AlphaFoldDB" id="A0AAX6G746"/>
<dbReference type="Proteomes" id="UP001140949">
    <property type="component" value="Unassembled WGS sequence"/>
</dbReference>
<name>A0AAX6G746_IRIPA</name>
<gene>
    <name evidence="2" type="ORF">M6B38_381520</name>
</gene>
<keyword evidence="3" id="KW-1185">Reference proteome</keyword>
<evidence type="ECO:0000313" key="3">
    <source>
        <dbReference type="Proteomes" id="UP001140949"/>
    </source>
</evidence>
<protein>
    <submittedName>
        <fullName evidence="2">Uncharacterized protein</fullName>
    </submittedName>
</protein>
<sequence length="67" mass="7298">MLSSVARHERHVVLGSGQLQRRGEARGNSYGGARIYSARTRQEKTNPGGRSGWRTSMGSVCLEEHGA</sequence>
<comment type="caution">
    <text evidence="2">The sequence shown here is derived from an EMBL/GenBank/DDBJ whole genome shotgun (WGS) entry which is preliminary data.</text>
</comment>
<feature type="region of interest" description="Disordered" evidence="1">
    <location>
        <begin position="16"/>
        <end position="67"/>
    </location>
</feature>
<reference evidence="2" key="2">
    <citation type="submission" date="2023-04" db="EMBL/GenBank/DDBJ databases">
        <authorList>
            <person name="Bruccoleri R.E."/>
            <person name="Oakeley E.J."/>
            <person name="Faust A.-M."/>
            <person name="Dessus-Babus S."/>
            <person name="Altorfer M."/>
            <person name="Burckhardt D."/>
            <person name="Oertli M."/>
            <person name="Naumann U."/>
            <person name="Petersen F."/>
            <person name="Wong J."/>
        </authorList>
    </citation>
    <scope>NUCLEOTIDE SEQUENCE</scope>
    <source>
        <strain evidence="2">GSM-AAB239-AS_SAM_17_03QT</strain>
        <tissue evidence="2">Leaf</tissue>
    </source>
</reference>
<evidence type="ECO:0000256" key="1">
    <source>
        <dbReference type="SAM" id="MobiDB-lite"/>
    </source>
</evidence>
<accession>A0AAX6G746</accession>
<reference evidence="2" key="1">
    <citation type="journal article" date="2023" name="GigaByte">
        <title>Genome assembly of the bearded iris, Iris pallida Lam.</title>
        <authorList>
            <person name="Bruccoleri R.E."/>
            <person name="Oakeley E.J."/>
            <person name="Faust A.M.E."/>
            <person name="Altorfer M."/>
            <person name="Dessus-Babus S."/>
            <person name="Burckhardt D."/>
            <person name="Oertli M."/>
            <person name="Naumann U."/>
            <person name="Petersen F."/>
            <person name="Wong J."/>
        </authorList>
    </citation>
    <scope>NUCLEOTIDE SEQUENCE</scope>
    <source>
        <strain evidence="2">GSM-AAB239-AS_SAM_17_03QT</strain>
    </source>
</reference>
<organism evidence="2 3">
    <name type="scientific">Iris pallida</name>
    <name type="common">Sweet iris</name>
    <dbReference type="NCBI Taxonomy" id="29817"/>
    <lineage>
        <taxon>Eukaryota</taxon>
        <taxon>Viridiplantae</taxon>
        <taxon>Streptophyta</taxon>
        <taxon>Embryophyta</taxon>
        <taxon>Tracheophyta</taxon>
        <taxon>Spermatophyta</taxon>
        <taxon>Magnoliopsida</taxon>
        <taxon>Liliopsida</taxon>
        <taxon>Asparagales</taxon>
        <taxon>Iridaceae</taxon>
        <taxon>Iridoideae</taxon>
        <taxon>Irideae</taxon>
        <taxon>Iris</taxon>
    </lineage>
</organism>
<evidence type="ECO:0000313" key="2">
    <source>
        <dbReference type="EMBL" id="KAJ6824576.1"/>
    </source>
</evidence>